<accession>A0A7I9ZNH5</accession>
<evidence type="ECO:0000313" key="2">
    <source>
        <dbReference type="Proteomes" id="UP000465304"/>
    </source>
</evidence>
<dbReference type="Pfam" id="PF10604">
    <property type="entry name" value="Polyketide_cyc2"/>
    <property type="match status" value="1"/>
</dbReference>
<dbReference type="SUPFAM" id="SSF55961">
    <property type="entry name" value="Bet v1-like"/>
    <property type="match status" value="1"/>
</dbReference>
<dbReference type="AlphaFoldDB" id="A0A7I9ZNH5"/>
<keyword evidence="2" id="KW-1185">Reference proteome</keyword>
<dbReference type="Proteomes" id="UP000465304">
    <property type="component" value="Unassembled WGS sequence"/>
</dbReference>
<dbReference type="InterPro" id="IPR019587">
    <property type="entry name" value="Polyketide_cyclase/dehydratase"/>
</dbReference>
<dbReference type="CDD" id="cd07812">
    <property type="entry name" value="SRPBCC"/>
    <property type="match status" value="1"/>
</dbReference>
<dbReference type="InterPro" id="IPR023393">
    <property type="entry name" value="START-like_dom_sf"/>
</dbReference>
<proteinExistence type="predicted"/>
<dbReference type="EMBL" id="BLLB01000002">
    <property type="protein sequence ID" value="GFH02198.1"/>
    <property type="molecule type" value="Genomic_DNA"/>
</dbReference>
<organism evidence="1 2">
    <name type="scientific">Mycolicibacterium hippocampi</name>
    <dbReference type="NCBI Taxonomy" id="659824"/>
    <lineage>
        <taxon>Bacteria</taxon>
        <taxon>Bacillati</taxon>
        <taxon>Actinomycetota</taxon>
        <taxon>Actinomycetes</taxon>
        <taxon>Mycobacteriales</taxon>
        <taxon>Mycobacteriaceae</taxon>
        <taxon>Mycolicibacterium</taxon>
    </lineage>
</organism>
<protein>
    <recommendedName>
        <fullName evidence="3">Cyclase</fullName>
    </recommendedName>
</protein>
<evidence type="ECO:0000313" key="1">
    <source>
        <dbReference type="EMBL" id="GFH02198.1"/>
    </source>
</evidence>
<evidence type="ECO:0008006" key="3">
    <source>
        <dbReference type="Google" id="ProtNLM"/>
    </source>
</evidence>
<comment type="caution">
    <text evidence="1">The sequence shown here is derived from an EMBL/GenBank/DDBJ whole genome shotgun (WGS) entry which is preliminary data.</text>
</comment>
<name>A0A7I9ZNH5_9MYCO</name>
<gene>
    <name evidence="1" type="ORF">MHIP_26810</name>
</gene>
<dbReference type="RefSeq" id="WP_163888948.1">
    <property type="nucleotide sequence ID" value="NZ_BLLB01000002.1"/>
</dbReference>
<reference evidence="1 2" key="1">
    <citation type="journal article" date="2019" name="Emerg. Microbes Infect.">
        <title>Comprehensive subspecies identification of 175 nontuberculous mycobacteria species based on 7547 genomic profiles.</title>
        <authorList>
            <person name="Matsumoto Y."/>
            <person name="Kinjo T."/>
            <person name="Motooka D."/>
            <person name="Nabeya D."/>
            <person name="Jung N."/>
            <person name="Uechi K."/>
            <person name="Horii T."/>
            <person name="Iida T."/>
            <person name="Fujita J."/>
            <person name="Nakamura S."/>
        </authorList>
    </citation>
    <scope>NUCLEOTIDE SEQUENCE [LARGE SCALE GENOMIC DNA]</scope>
    <source>
        <strain evidence="1 2">JCM 30996</strain>
    </source>
</reference>
<sequence length="144" mass="16105">MRVERHRILRADRHTVWSIVSDPDHYPDFMPNLERWETVTDGPAGIGSRYTVHWKIGAAPVGGVIELVEFDPARDLAWVSITGVSIRGRFRLRDAGHDGTKVTFRLTYQSPGGVLGLLADHIASRQVGRVLSASLDNLRRLVEP</sequence>
<dbReference type="Gene3D" id="3.30.530.20">
    <property type="match status" value="1"/>
</dbReference>